<dbReference type="GO" id="GO:0070935">
    <property type="term" value="P:3'-UTR-mediated mRNA stabilization"/>
    <property type="evidence" value="ECO:0007669"/>
    <property type="project" value="TreeGrafter"/>
</dbReference>
<organism evidence="9 10">
    <name type="scientific">Probosciger aterrimus</name>
    <name type="common">Palm cockatoo</name>
    <dbReference type="NCBI Taxonomy" id="141839"/>
    <lineage>
        <taxon>Eukaryota</taxon>
        <taxon>Metazoa</taxon>
        <taxon>Chordata</taxon>
        <taxon>Craniata</taxon>
        <taxon>Vertebrata</taxon>
        <taxon>Euteleostomi</taxon>
        <taxon>Archelosauria</taxon>
        <taxon>Archosauria</taxon>
        <taxon>Dinosauria</taxon>
        <taxon>Saurischia</taxon>
        <taxon>Theropoda</taxon>
        <taxon>Coelurosauria</taxon>
        <taxon>Aves</taxon>
        <taxon>Neognathae</taxon>
        <taxon>Neoaves</taxon>
        <taxon>Telluraves</taxon>
        <taxon>Australaves</taxon>
        <taxon>Psittaciformes</taxon>
        <taxon>Cacatuidae</taxon>
        <taxon>Probosciger</taxon>
    </lineage>
</organism>
<evidence type="ECO:0000256" key="1">
    <source>
        <dbReference type="ARBA" id="ARBA00004496"/>
    </source>
</evidence>
<comment type="caution">
    <text evidence="9">The sequence shown here is derived from an EMBL/GenBank/DDBJ whole genome shotgun (WGS) entry which is preliminary data.</text>
</comment>
<dbReference type="CDD" id="cd12672">
    <property type="entry name" value="RRM_DAZL"/>
    <property type="match status" value="1"/>
</dbReference>
<dbReference type="PANTHER" id="PTHR11176:SF4">
    <property type="entry name" value="DELETED IN AZOOSPERMIA-LIKE"/>
    <property type="match status" value="1"/>
</dbReference>
<feature type="non-terminal residue" evidence="9">
    <location>
        <position position="272"/>
    </location>
</feature>
<evidence type="ECO:0000256" key="2">
    <source>
        <dbReference type="ARBA" id="ARBA00022473"/>
    </source>
</evidence>
<dbReference type="Proteomes" id="UP000562415">
    <property type="component" value="Unassembled WGS sequence"/>
</dbReference>
<dbReference type="GO" id="GO:0045948">
    <property type="term" value="P:positive regulation of translational initiation"/>
    <property type="evidence" value="ECO:0007669"/>
    <property type="project" value="TreeGrafter"/>
</dbReference>
<gene>
    <name evidence="9" type="primary">Dazl</name>
    <name evidence="9" type="ORF">PROATE_R02777</name>
</gene>
<evidence type="ECO:0000313" key="9">
    <source>
        <dbReference type="EMBL" id="NWS48073.1"/>
    </source>
</evidence>
<dbReference type="SMART" id="SM00360">
    <property type="entry name" value="RRM"/>
    <property type="match status" value="1"/>
</dbReference>
<keyword evidence="6 7" id="KW-0694">RNA-binding</keyword>
<keyword evidence="5" id="KW-0744">Spermatogenesis</keyword>
<name>A0A7K5FTS2_PROAR</name>
<dbReference type="PANTHER" id="PTHR11176">
    <property type="entry name" value="BOULE-RELATED"/>
    <property type="match status" value="1"/>
</dbReference>
<dbReference type="InterPro" id="IPR035979">
    <property type="entry name" value="RBD_domain_sf"/>
</dbReference>
<evidence type="ECO:0000256" key="6">
    <source>
        <dbReference type="ARBA" id="ARBA00022884"/>
    </source>
</evidence>
<proteinExistence type="predicted"/>
<dbReference type="PROSITE" id="PS50102">
    <property type="entry name" value="RRM"/>
    <property type="match status" value="1"/>
</dbReference>
<keyword evidence="3" id="KW-0963">Cytoplasm</keyword>
<evidence type="ECO:0000256" key="4">
    <source>
        <dbReference type="ARBA" id="ARBA00022782"/>
    </source>
</evidence>
<dbReference type="GO" id="GO:0007283">
    <property type="term" value="P:spermatogenesis"/>
    <property type="evidence" value="ECO:0007669"/>
    <property type="project" value="UniProtKB-KW"/>
</dbReference>
<reference evidence="9 10" key="1">
    <citation type="submission" date="2019-09" db="EMBL/GenBank/DDBJ databases">
        <title>Bird 10,000 Genomes (B10K) Project - Family phase.</title>
        <authorList>
            <person name="Zhang G."/>
        </authorList>
    </citation>
    <scope>NUCLEOTIDE SEQUENCE [LARGE SCALE GENOMIC DNA]</scope>
    <source>
        <strain evidence="9">B10K-DU-017-47</strain>
    </source>
</reference>
<dbReference type="InterPro" id="IPR000504">
    <property type="entry name" value="RRM_dom"/>
</dbReference>
<comment type="subcellular location">
    <subcellularLocation>
        <location evidence="1">Cytoplasm</location>
    </subcellularLocation>
</comment>
<evidence type="ECO:0000259" key="8">
    <source>
        <dbReference type="PROSITE" id="PS50102"/>
    </source>
</evidence>
<keyword evidence="4" id="KW-0221">Differentiation</keyword>
<dbReference type="EMBL" id="VYZH01004350">
    <property type="protein sequence ID" value="NWS48073.1"/>
    <property type="molecule type" value="Genomic_DNA"/>
</dbReference>
<evidence type="ECO:0000256" key="3">
    <source>
        <dbReference type="ARBA" id="ARBA00022490"/>
    </source>
</evidence>
<dbReference type="InterPro" id="IPR012677">
    <property type="entry name" value="Nucleotide-bd_a/b_plait_sf"/>
</dbReference>
<dbReference type="Pfam" id="PF00076">
    <property type="entry name" value="RRM_1"/>
    <property type="match status" value="1"/>
</dbReference>
<feature type="non-terminal residue" evidence="9">
    <location>
        <position position="1"/>
    </location>
</feature>
<dbReference type="SUPFAM" id="SSF54928">
    <property type="entry name" value="RNA-binding domain, RBD"/>
    <property type="match status" value="1"/>
</dbReference>
<keyword evidence="10" id="KW-1185">Reference proteome</keyword>
<dbReference type="OrthoDB" id="762982at2759"/>
<keyword evidence="2" id="KW-0217">Developmental protein</keyword>
<dbReference type="FunFam" id="3.30.70.330:FF:000180">
    <property type="entry name" value="Deleted in azoospermia-like"/>
    <property type="match status" value="1"/>
</dbReference>
<feature type="domain" description="RRM" evidence="8">
    <location>
        <begin position="36"/>
        <end position="111"/>
    </location>
</feature>
<evidence type="ECO:0000256" key="5">
    <source>
        <dbReference type="ARBA" id="ARBA00022871"/>
    </source>
</evidence>
<dbReference type="Gene3D" id="3.30.70.330">
    <property type="match status" value="1"/>
</dbReference>
<protein>
    <submittedName>
        <fullName evidence="9">DAZL protein</fullName>
    </submittedName>
</protein>
<evidence type="ECO:0000313" key="10">
    <source>
        <dbReference type="Proteomes" id="UP000562415"/>
    </source>
</evidence>
<dbReference type="InterPro" id="IPR037551">
    <property type="entry name" value="DAZ_RRM_vert"/>
</dbReference>
<sequence length="272" mass="30348">QSANVEAQCGSALEDNTRLATTSQGYVLPEGKIMPNTVFVGGIDIRMNEAEIRSFFERYGAVKEVKIITDRTGVSKGYGFVSFLDNVDVQKIVESQINFHGKKLKLGPAIRKQQNLCSYVHPRPLVFSPPVPQFHSVWGNQTTETYMPPPAVMSPVTQYVQTTSKNVLLTPILLQVPVGYQPAYNYQVQPQWLAGEQRSYVMPPVYTSVSYHYTEDPEFIQTECAAPEPTQLSASSPQKKSVDRSIQTVVSCLFNPENCLRNTVVSQEGYSK</sequence>
<dbReference type="GO" id="GO:0005737">
    <property type="term" value="C:cytoplasm"/>
    <property type="evidence" value="ECO:0007669"/>
    <property type="project" value="UniProtKB-SubCell"/>
</dbReference>
<dbReference type="GO" id="GO:0008494">
    <property type="term" value="F:translation activator activity"/>
    <property type="evidence" value="ECO:0007669"/>
    <property type="project" value="TreeGrafter"/>
</dbReference>
<dbReference type="AlphaFoldDB" id="A0A7K5FTS2"/>
<accession>A0A7K5FTS2</accession>
<dbReference type="GO" id="GO:0003730">
    <property type="term" value="F:mRNA 3'-UTR binding"/>
    <property type="evidence" value="ECO:0007669"/>
    <property type="project" value="InterPro"/>
</dbReference>
<dbReference type="GO" id="GO:0030154">
    <property type="term" value="P:cell differentiation"/>
    <property type="evidence" value="ECO:0007669"/>
    <property type="project" value="UniProtKB-KW"/>
</dbReference>
<evidence type="ECO:0000256" key="7">
    <source>
        <dbReference type="PROSITE-ProRule" id="PRU00176"/>
    </source>
</evidence>